<feature type="non-terminal residue" evidence="2">
    <location>
        <position position="113"/>
    </location>
</feature>
<evidence type="ECO:0000313" key="2">
    <source>
        <dbReference type="EMBL" id="CAG5124001.1"/>
    </source>
</evidence>
<comment type="caution">
    <text evidence="2">The sequence shown here is derived from an EMBL/GenBank/DDBJ whole genome shotgun (WGS) entry which is preliminary data.</text>
</comment>
<proteinExistence type="predicted"/>
<accession>A0A8S3ZA98</accession>
<dbReference type="AlphaFoldDB" id="A0A8S3ZA98"/>
<dbReference type="EMBL" id="CAJHNH020001670">
    <property type="protein sequence ID" value="CAG5124001.1"/>
    <property type="molecule type" value="Genomic_DNA"/>
</dbReference>
<dbReference type="InterPro" id="IPR002602">
    <property type="entry name" value="DB"/>
</dbReference>
<feature type="domain" description="Domain of unknown function DB" evidence="1">
    <location>
        <begin position="9"/>
        <end position="96"/>
    </location>
</feature>
<dbReference type="Pfam" id="PF01682">
    <property type="entry name" value="DB"/>
    <property type="match status" value="1"/>
</dbReference>
<reference evidence="2" key="1">
    <citation type="submission" date="2021-04" db="EMBL/GenBank/DDBJ databases">
        <authorList>
            <consortium name="Molecular Ecology Group"/>
        </authorList>
    </citation>
    <scope>NUCLEOTIDE SEQUENCE</scope>
</reference>
<name>A0A8S3ZA98_9EUPU</name>
<evidence type="ECO:0000313" key="3">
    <source>
        <dbReference type="Proteomes" id="UP000678393"/>
    </source>
</evidence>
<protein>
    <recommendedName>
        <fullName evidence="1">Domain of unknown function DB domain-containing protein</fullName>
    </recommendedName>
</protein>
<evidence type="ECO:0000259" key="1">
    <source>
        <dbReference type="Pfam" id="PF01682"/>
    </source>
</evidence>
<organism evidence="2 3">
    <name type="scientific">Candidula unifasciata</name>
    <dbReference type="NCBI Taxonomy" id="100452"/>
    <lineage>
        <taxon>Eukaryota</taxon>
        <taxon>Metazoa</taxon>
        <taxon>Spiralia</taxon>
        <taxon>Lophotrochozoa</taxon>
        <taxon>Mollusca</taxon>
        <taxon>Gastropoda</taxon>
        <taxon>Heterobranchia</taxon>
        <taxon>Euthyneura</taxon>
        <taxon>Panpulmonata</taxon>
        <taxon>Eupulmonata</taxon>
        <taxon>Stylommatophora</taxon>
        <taxon>Helicina</taxon>
        <taxon>Helicoidea</taxon>
        <taxon>Geomitridae</taxon>
        <taxon>Candidula</taxon>
    </lineage>
</organism>
<keyword evidence="3" id="KW-1185">Reference proteome</keyword>
<dbReference type="Proteomes" id="UP000678393">
    <property type="component" value="Unassembled WGS sequence"/>
</dbReference>
<dbReference type="OrthoDB" id="5843172at2759"/>
<sequence length="113" mass="12479">YNLIFLADCCENSVPRDCLQQCLHEQTVDPQITSCISESHKMLACFADGRDHRICCEKGGLSHSCLPICGGHALSTDVTIATCMSYANRDIIVSCFLENKGLTFILTDKIFLC</sequence>
<gene>
    <name evidence="2" type="ORF">CUNI_LOCUS9559</name>
</gene>